<protein>
    <recommendedName>
        <fullName evidence="5">Eukaryotic translation initiation factor 3 subunit G</fullName>
        <shortName evidence="5">eIF3g</shortName>
    </recommendedName>
    <alternativeName>
        <fullName evidence="5">Eukaryotic translation initiation factor 3 RNA-binding subunit</fullName>
        <shortName evidence="5">eIF-3 RNA-binding subunit</shortName>
    </alternativeName>
    <alternativeName>
        <fullName evidence="5">Eukaryotic translation initiation factor 3 subunit 4</fullName>
    </alternativeName>
</protein>
<keyword evidence="4 5" id="KW-0648">Protein biosynthesis</keyword>
<evidence type="ECO:0000256" key="4">
    <source>
        <dbReference type="ARBA" id="ARBA00022917"/>
    </source>
</evidence>
<accession>V4MNC8</accession>
<dbReference type="GO" id="GO:0033290">
    <property type="term" value="C:eukaryotic 48S preinitiation complex"/>
    <property type="evidence" value="ECO:0007669"/>
    <property type="project" value="UniProtKB-UniRule"/>
</dbReference>
<proteinExistence type="inferred from homology"/>
<dbReference type="InterPro" id="IPR034240">
    <property type="entry name" value="eIF3G_RRM"/>
</dbReference>
<dbReference type="GO" id="GO:0003723">
    <property type="term" value="F:RNA binding"/>
    <property type="evidence" value="ECO:0007669"/>
    <property type="project" value="UniProtKB-UniRule"/>
</dbReference>
<evidence type="ECO:0000256" key="1">
    <source>
        <dbReference type="ARBA" id="ARBA00022490"/>
    </source>
</evidence>
<dbReference type="PIRSF" id="PIRSF037949">
    <property type="entry name" value="Transl_init_eIF-3_RNA-bind"/>
    <property type="match status" value="1"/>
</dbReference>
<dbReference type="Pfam" id="PF00076">
    <property type="entry name" value="RRM_1"/>
    <property type="match status" value="1"/>
</dbReference>
<dbReference type="PANTHER" id="PTHR10352">
    <property type="entry name" value="EUKARYOTIC TRANSLATION INITIATION FACTOR 3 SUBUNIT G"/>
    <property type="match status" value="1"/>
</dbReference>
<keyword evidence="1 5" id="KW-0963">Cytoplasm</keyword>
<sequence>MEKTNKVMWGEIEDDENFDYLLPAKQMIGPDENGIKKVIEYRFNDEGKTVKVITTTRVRKGKAGDKRVVERRTSWTKFGDAVHDVAGGGGFTTVSKEDILLERPKSLYGTKPEETKASQELVKPGAVLMICRNCGKKGEHWTARCPTNNHSSTTDHAEASTRTGTDHHKADSYVPPNKRGSITVPDPRKRNDENSVRVSNLSEDTREEDLMDLFGTFGAVARAYVAFDKMTGTSRGFGFVDFVNREDAQLAINKLNGYGYDHLILRVAWATPRAN</sequence>
<dbReference type="InterPro" id="IPR035979">
    <property type="entry name" value="RBD_domain_sf"/>
</dbReference>
<keyword evidence="2 5" id="KW-0396">Initiation factor</keyword>
<dbReference type="Pfam" id="PF12353">
    <property type="entry name" value="eIF3g"/>
    <property type="match status" value="1"/>
</dbReference>
<dbReference type="CDD" id="cd12408">
    <property type="entry name" value="RRM_eIF3G_like"/>
    <property type="match status" value="1"/>
</dbReference>
<dbReference type="HAMAP" id="MF_03006">
    <property type="entry name" value="eIF3g"/>
    <property type="match status" value="1"/>
</dbReference>
<comment type="function">
    <text evidence="5">RNA-binding component of the eukaryotic translation initiation factor 3 (eIF-3) complex, which is involved in protein synthesis of a specialized repertoire of mRNAs and, together with other initiation factors, stimulates binding of mRNA and methionyl-tRNAi to the 40S ribosome. The eIF-3 complex specifically targets and initiates translation of a subset of mRNAs involved in cell proliferation. This subunit can bind 18S rRNA.</text>
</comment>
<dbReference type="eggNOG" id="KOG0122">
    <property type="taxonomic scope" value="Eukaryota"/>
</dbReference>
<dbReference type="KEGG" id="eus:EUTSA_v10027172mg"/>
<feature type="compositionally biased region" description="Basic and acidic residues" evidence="7">
    <location>
        <begin position="186"/>
        <end position="195"/>
    </location>
</feature>
<comment type="subunit">
    <text evidence="5">Component of the eukaryotic translation initiation factor 3 (eIF-3) complex.</text>
</comment>
<gene>
    <name evidence="9" type="ORF">EUTSA_v10027172mg</name>
</gene>
<comment type="subcellular location">
    <subcellularLocation>
        <location evidence="5">Cytoplasm</location>
    </subcellularLocation>
</comment>
<dbReference type="SUPFAM" id="SSF54928">
    <property type="entry name" value="RNA-binding domain, RBD"/>
    <property type="match status" value="1"/>
</dbReference>
<evidence type="ECO:0000256" key="5">
    <source>
        <dbReference type="HAMAP-Rule" id="MF_03006"/>
    </source>
</evidence>
<evidence type="ECO:0000256" key="2">
    <source>
        <dbReference type="ARBA" id="ARBA00022540"/>
    </source>
</evidence>
<dbReference type="InterPro" id="IPR024675">
    <property type="entry name" value="eIF3g_N"/>
</dbReference>
<evidence type="ECO:0000313" key="9">
    <source>
        <dbReference type="EMBL" id="ESQ54408.1"/>
    </source>
</evidence>
<dbReference type="EMBL" id="KI517384">
    <property type="protein sequence ID" value="ESQ54408.1"/>
    <property type="molecule type" value="Genomic_DNA"/>
</dbReference>
<evidence type="ECO:0000313" key="10">
    <source>
        <dbReference type="Proteomes" id="UP000030689"/>
    </source>
</evidence>
<feature type="region of interest" description="Disordered" evidence="7">
    <location>
        <begin position="143"/>
        <end position="202"/>
    </location>
</feature>
<keyword evidence="10" id="KW-1185">Reference proteome</keyword>
<feature type="compositionally biased region" description="Basic and acidic residues" evidence="7">
    <location>
        <begin position="153"/>
        <end position="171"/>
    </location>
</feature>
<dbReference type="InterPro" id="IPR012677">
    <property type="entry name" value="Nucleotide-bd_a/b_plait_sf"/>
</dbReference>
<evidence type="ECO:0000259" key="8">
    <source>
        <dbReference type="PROSITE" id="PS50102"/>
    </source>
</evidence>
<evidence type="ECO:0000256" key="7">
    <source>
        <dbReference type="SAM" id="MobiDB-lite"/>
    </source>
</evidence>
<dbReference type="GO" id="GO:0001732">
    <property type="term" value="P:formation of cytoplasmic translation initiation complex"/>
    <property type="evidence" value="ECO:0007669"/>
    <property type="project" value="UniProtKB-UniRule"/>
</dbReference>
<dbReference type="GO" id="GO:0016282">
    <property type="term" value="C:eukaryotic 43S preinitiation complex"/>
    <property type="evidence" value="ECO:0007669"/>
    <property type="project" value="UniProtKB-UniRule"/>
</dbReference>
<feature type="domain" description="RRM" evidence="8">
    <location>
        <begin position="194"/>
        <end position="272"/>
    </location>
</feature>
<dbReference type="GO" id="GO:0005852">
    <property type="term" value="C:eukaryotic translation initiation factor 3 complex"/>
    <property type="evidence" value="ECO:0007669"/>
    <property type="project" value="UniProtKB-UniRule"/>
</dbReference>
<comment type="similarity">
    <text evidence="5">Belongs to the eIF-3 subunit G family.</text>
</comment>
<dbReference type="Proteomes" id="UP000030689">
    <property type="component" value="Unassembled WGS sequence"/>
</dbReference>
<dbReference type="GO" id="GO:0003743">
    <property type="term" value="F:translation initiation factor activity"/>
    <property type="evidence" value="ECO:0007669"/>
    <property type="project" value="UniProtKB-UniRule"/>
</dbReference>
<dbReference type="PROSITE" id="PS50102">
    <property type="entry name" value="RRM"/>
    <property type="match status" value="1"/>
</dbReference>
<name>V4MNC8_EUTSA</name>
<keyword evidence="3 6" id="KW-0694">RNA-binding</keyword>
<dbReference type="AlphaFoldDB" id="V4MNC8"/>
<dbReference type="Gramene" id="ESQ54408">
    <property type="protein sequence ID" value="ESQ54408"/>
    <property type="gene ID" value="EUTSA_v10027172mg"/>
</dbReference>
<dbReference type="InterPro" id="IPR017334">
    <property type="entry name" value="eIF3_g"/>
</dbReference>
<evidence type="ECO:0000256" key="3">
    <source>
        <dbReference type="ARBA" id="ARBA00022884"/>
    </source>
</evidence>
<dbReference type="Gene3D" id="3.30.70.330">
    <property type="match status" value="1"/>
</dbReference>
<organism evidence="9 10">
    <name type="scientific">Eutrema salsugineum</name>
    <name type="common">Saltwater cress</name>
    <name type="synonym">Sisymbrium salsugineum</name>
    <dbReference type="NCBI Taxonomy" id="72664"/>
    <lineage>
        <taxon>Eukaryota</taxon>
        <taxon>Viridiplantae</taxon>
        <taxon>Streptophyta</taxon>
        <taxon>Embryophyta</taxon>
        <taxon>Tracheophyta</taxon>
        <taxon>Spermatophyta</taxon>
        <taxon>Magnoliopsida</taxon>
        <taxon>eudicotyledons</taxon>
        <taxon>Gunneridae</taxon>
        <taxon>Pentapetalae</taxon>
        <taxon>rosids</taxon>
        <taxon>malvids</taxon>
        <taxon>Brassicales</taxon>
        <taxon>Brassicaceae</taxon>
        <taxon>Eutremeae</taxon>
        <taxon>Eutrema</taxon>
    </lineage>
</organism>
<dbReference type="SMART" id="SM00360">
    <property type="entry name" value="RRM"/>
    <property type="match status" value="1"/>
</dbReference>
<reference evidence="9 10" key="1">
    <citation type="journal article" date="2013" name="Front. Plant Sci.">
        <title>The Reference Genome of the Halophytic Plant Eutrema salsugineum.</title>
        <authorList>
            <person name="Yang R."/>
            <person name="Jarvis D.E."/>
            <person name="Chen H."/>
            <person name="Beilstein M.A."/>
            <person name="Grimwood J."/>
            <person name="Jenkins J."/>
            <person name="Shu S."/>
            <person name="Prochnik S."/>
            <person name="Xin M."/>
            <person name="Ma C."/>
            <person name="Schmutz J."/>
            <person name="Wing R.A."/>
            <person name="Mitchell-Olds T."/>
            <person name="Schumaker K.S."/>
            <person name="Wang X."/>
        </authorList>
    </citation>
    <scope>NUCLEOTIDE SEQUENCE [LARGE SCALE GENOMIC DNA]</scope>
</reference>
<dbReference type="InterPro" id="IPR000504">
    <property type="entry name" value="RRM_dom"/>
</dbReference>
<evidence type="ECO:0000256" key="6">
    <source>
        <dbReference type="PROSITE-ProRule" id="PRU00176"/>
    </source>
</evidence>
<dbReference type="STRING" id="72664.V4MNC8"/>